<keyword evidence="4" id="KW-1003">Cell membrane</keyword>
<sequence length="85" mass="8806">MTVVNIAIIVIGLTCVPAAYRMVIGPSNADRVIAADLLIFATVGLLALFGIRGGSDYTFDIVLVTSLVGFLGALSLARALLGGRR</sequence>
<name>Q8FTZ2_COREF</name>
<evidence type="ECO:0000313" key="10">
    <source>
        <dbReference type="Proteomes" id="UP000001409"/>
    </source>
</evidence>
<evidence type="ECO:0000256" key="3">
    <source>
        <dbReference type="ARBA" id="ARBA00022448"/>
    </source>
</evidence>
<dbReference type="Proteomes" id="UP000001409">
    <property type="component" value="Chromosome"/>
</dbReference>
<evidence type="ECO:0000313" key="9">
    <source>
        <dbReference type="EMBL" id="BAC17040.1"/>
    </source>
</evidence>
<keyword evidence="6 8" id="KW-1133">Transmembrane helix</keyword>
<reference evidence="9 10" key="1">
    <citation type="journal article" date="2003" name="Genome Res.">
        <title>Comparative complete genome sequence analysis of the amino acid replacements responsible for the thermostability of Corynebacterium efficiens.</title>
        <authorList>
            <person name="Nishio Y."/>
            <person name="Nakamura Y."/>
            <person name="Kawarabayasi Y."/>
            <person name="Usuda Y."/>
            <person name="Kimura E."/>
            <person name="Sugimoto S."/>
            <person name="Matsui K."/>
            <person name="Yamagishi A."/>
            <person name="Kikuchi H."/>
            <person name="Ikeo K."/>
            <person name="Gojobori T."/>
        </authorList>
    </citation>
    <scope>NUCLEOTIDE SEQUENCE [LARGE SCALE GENOMIC DNA]</scope>
    <source>
        <strain evidence="10">DSM 44549 / YS-314 / AJ 12310 / JCM 11189 / NBRC 100395</strain>
    </source>
</reference>
<accession>Q8FTZ2</accession>
<protein>
    <submittedName>
        <fullName evidence="9">Putative PH adaptation potassium efflux system protein</fullName>
    </submittedName>
</protein>
<evidence type="ECO:0000256" key="8">
    <source>
        <dbReference type="SAM" id="Phobius"/>
    </source>
</evidence>
<dbReference type="STRING" id="196164.gene:10740626"/>
<dbReference type="OrthoDB" id="3402829at2"/>
<proteinExistence type="inferred from homology"/>
<evidence type="ECO:0000256" key="5">
    <source>
        <dbReference type="ARBA" id="ARBA00022692"/>
    </source>
</evidence>
<dbReference type="eggNOG" id="COG2212">
    <property type="taxonomic scope" value="Bacteria"/>
</dbReference>
<dbReference type="AlphaFoldDB" id="Q8FTZ2"/>
<dbReference type="KEGG" id="cef:CE0230"/>
<evidence type="ECO:0000256" key="1">
    <source>
        <dbReference type="ARBA" id="ARBA00004651"/>
    </source>
</evidence>
<feature type="transmembrane region" description="Helical" evidence="8">
    <location>
        <begin position="6"/>
        <end position="23"/>
    </location>
</feature>
<dbReference type="InterPro" id="IPR007208">
    <property type="entry name" value="MrpF/PhaF-like"/>
</dbReference>
<accession>C8NR71</accession>
<keyword evidence="7 8" id="KW-0472">Membrane</keyword>
<keyword evidence="10" id="KW-1185">Reference proteome</keyword>
<organism evidence="9 10">
    <name type="scientific">Corynebacterium efficiens (strain DSM 44549 / YS-314 / AJ 12310 / JCM 11189 / NBRC 100395)</name>
    <dbReference type="NCBI Taxonomy" id="196164"/>
    <lineage>
        <taxon>Bacteria</taxon>
        <taxon>Bacillati</taxon>
        <taxon>Actinomycetota</taxon>
        <taxon>Actinomycetes</taxon>
        <taxon>Mycobacteriales</taxon>
        <taxon>Corynebacteriaceae</taxon>
        <taxon>Corynebacterium</taxon>
    </lineage>
</organism>
<keyword evidence="3" id="KW-0813">Transport</keyword>
<dbReference type="Pfam" id="PF04066">
    <property type="entry name" value="MrpF_PhaF"/>
    <property type="match status" value="1"/>
</dbReference>
<evidence type="ECO:0000256" key="4">
    <source>
        <dbReference type="ARBA" id="ARBA00022475"/>
    </source>
</evidence>
<evidence type="ECO:0000256" key="7">
    <source>
        <dbReference type="ARBA" id="ARBA00023136"/>
    </source>
</evidence>
<dbReference type="PANTHER" id="PTHR34702">
    <property type="entry name" value="NA(+)/H(+) ANTIPORTER SUBUNIT F1"/>
    <property type="match status" value="1"/>
</dbReference>
<evidence type="ECO:0000256" key="6">
    <source>
        <dbReference type="ARBA" id="ARBA00022989"/>
    </source>
</evidence>
<evidence type="ECO:0000256" key="2">
    <source>
        <dbReference type="ARBA" id="ARBA00009212"/>
    </source>
</evidence>
<feature type="transmembrane region" description="Helical" evidence="8">
    <location>
        <begin position="57"/>
        <end position="81"/>
    </location>
</feature>
<dbReference type="GO" id="GO:0015385">
    <property type="term" value="F:sodium:proton antiporter activity"/>
    <property type="evidence" value="ECO:0007669"/>
    <property type="project" value="TreeGrafter"/>
</dbReference>
<dbReference type="PANTHER" id="PTHR34702:SF1">
    <property type="entry name" value="NA(+)_H(+) ANTIPORTER SUBUNIT F"/>
    <property type="match status" value="1"/>
</dbReference>
<dbReference type="RefSeq" id="WP_006768458.1">
    <property type="nucleotide sequence ID" value="NC_004369.1"/>
</dbReference>
<keyword evidence="5 8" id="KW-0812">Transmembrane</keyword>
<comment type="similarity">
    <text evidence="2">Belongs to the CPA3 antiporters (TC 2.A.63) subunit F family.</text>
</comment>
<dbReference type="EMBL" id="BA000035">
    <property type="protein sequence ID" value="BAC17040.1"/>
    <property type="molecule type" value="Genomic_DNA"/>
</dbReference>
<comment type="subcellular location">
    <subcellularLocation>
        <location evidence="1">Cell membrane</location>
        <topology evidence="1">Multi-pass membrane protein</topology>
    </subcellularLocation>
</comment>
<dbReference type="GO" id="GO:0005886">
    <property type="term" value="C:plasma membrane"/>
    <property type="evidence" value="ECO:0007669"/>
    <property type="project" value="UniProtKB-SubCell"/>
</dbReference>
<feature type="transmembrane region" description="Helical" evidence="8">
    <location>
        <begin position="32"/>
        <end position="51"/>
    </location>
</feature>
<dbReference type="HOGENOM" id="CLU_125825_1_2_11"/>